<name>A0A6H2A5J0_9ZZZZ</name>
<organism evidence="1">
    <name type="scientific">viral metagenome</name>
    <dbReference type="NCBI Taxonomy" id="1070528"/>
    <lineage>
        <taxon>unclassified sequences</taxon>
        <taxon>metagenomes</taxon>
        <taxon>organismal metagenomes</taxon>
    </lineage>
</organism>
<protein>
    <submittedName>
        <fullName evidence="1">Uncharacterized protein</fullName>
    </submittedName>
</protein>
<sequence length="60" mass="7311">MSFRINRIDSLLKSLGKQIYNLKNSDLTDEQHAYWIDVRDDYEHFVNKSFLDFKIRICEK</sequence>
<reference evidence="1" key="1">
    <citation type="submission" date="2020-03" db="EMBL/GenBank/DDBJ databases">
        <title>The deep terrestrial virosphere.</title>
        <authorList>
            <person name="Holmfeldt K."/>
            <person name="Nilsson E."/>
            <person name="Simone D."/>
            <person name="Lopez-Fernandez M."/>
            <person name="Wu X."/>
            <person name="de Brujin I."/>
            <person name="Lundin D."/>
            <person name="Andersson A."/>
            <person name="Bertilsson S."/>
            <person name="Dopson M."/>
        </authorList>
    </citation>
    <scope>NUCLEOTIDE SEQUENCE</scope>
    <source>
        <strain evidence="1">TM448A05540</strain>
    </source>
</reference>
<dbReference type="AlphaFoldDB" id="A0A6H2A5J0"/>
<proteinExistence type="predicted"/>
<evidence type="ECO:0000313" key="1">
    <source>
        <dbReference type="EMBL" id="QJA54700.1"/>
    </source>
</evidence>
<gene>
    <name evidence="1" type="ORF">TM448A05540_0005</name>
</gene>
<accession>A0A6H2A5J0</accession>
<dbReference type="EMBL" id="MT144530">
    <property type="protein sequence ID" value="QJA54700.1"/>
    <property type="molecule type" value="Genomic_DNA"/>
</dbReference>